<dbReference type="SUPFAM" id="SSF52096">
    <property type="entry name" value="ClpP/crotonase"/>
    <property type="match status" value="1"/>
</dbReference>
<evidence type="ECO:0000259" key="1">
    <source>
        <dbReference type="Pfam" id="PF01039"/>
    </source>
</evidence>
<dbReference type="GO" id="GO:0016740">
    <property type="term" value="F:transferase activity"/>
    <property type="evidence" value="ECO:0007669"/>
    <property type="project" value="UniProtKB-KW"/>
</dbReference>
<accession>W1WC08</accession>
<sequence length="79" mass="8673">WGCSSAGAANIIFKKDEDKDAKTAKYVEEFATPYKAAERGFVDVVIEPKQTRPAVINALAMLASKRENRAPKKHGNIPL</sequence>
<keyword evidence="2" id="KW-0808">Transferase</keyword>
<dbReference type="InterPro" id="IPR051047">
    <property type="entry name" value="AccD/PCCB"/>
</dbReference>
<comment type="caution">
    <text evidence="2">The sequence shown here is derived from an EMBL/GenBank/DDBJ whole genome shotgun (WGS) entry which is preliminary data.</text>
</comment>
<dbReference type="Pfam" id="PF01039">
    <property type="entry name" value="Carboxyl_trans"/>
    <property type="match status" value="1"/>
</dbReference>
<gene>
    <name evidence="2" type="ORF">Q604_UNBc4C00213G0001</name>
</gene>
<reference evidence="2" key="1">
    <citation type="submission" date="2013-12" db="EMBL/GenBank/DDBJ databases">
        <title>A Varibaculum cambriense genome reconstructed from a premature infant gut community with otherwise low bacterial novelty that shifts toward anaerobic metabolism during the third week of life.</title>
        <authorList>
            <person name="Brown C.T."/>
            <person name="Sharon I."/>
            <person name="Thomas B.C."/>
            <person name="Castelle C.J."/>
            <person name="Morowitz M.J."/>
            <person name="Banfield J.F."/>
        </authorList>
    </citation>
    <scope>NUCLEOTIDE SEQUENCE</scope>
</reference>
<dbReference type="InterPro" id="IPR029045">
    <property type="entry name" value="ClpP/crotonase-like_dom_sf"/>
</dbReference>
<evidence type="ECO:0000313" key="2">
    <source>
        <dbReference type="EMBL" id="ETJ15747.1"/>
    </source>
</evidence>
<proteinExistence type="predicted"/>
<dbReference type="EMBL" id="AZMM01018994">
    <property type="protein sequence ID" value="ETJ15747.1"/>
    <property type="molecule type" value="Genomic_DNA"/>
</dbReference>
<name>W1WC08_9ZZZZ</name>
<organism evidence="2">
    <name type="scientific">human gut metagenome</name>
    <dbReference type="NCBI Taxonomy" id="408170"/>
    <lineage>
        <taxon>unclassified sequences</taxon>
        <taxon>metagenomes</taxon>
        <taxon>organismal metagenomes</taxon>
    </lineage>
</organism>
<dbReference type="InterPro" id="IPR034733">
    <property type="entry name" value="AcCoA_carboxyl_beta"/>
</dbReference>
<dbReference type="PANTHER" id="PTHR43842">
    <property type="entry name" value="PROPIONYL-COA CARBOXYLASE BETA CHAIN"/>
    <property type="match status" value="1"/>
</dbReference>
<dbReference type="PANTHER" id="PTHR43842:SF2">
    <property type="entry name" value="PROPIONYL-COA CARBOXYLASE BETA CHAIN, MITOCHONDRIAL"/>
    <property type="match status" value="1"/>
</dbReference>
<feature type="non-terminal residue" evidence="2">
    <location>
        <position position="1"/>
    </location>
</feature>
<protein>
    <submittedName>
        <fullName evidence="2">Carboxyl transferase</fullName>
    </submittedName>
</protein>
<dbReference type="AlphaFoldDB" id="W1WC08"/>
<dbReference type="Gene3D" id="3.90.226.10">
    <property type="entry name" value="2-enoyl-CoA Hydratase, Chain A, domain 1"/>
    <property type="match status" value="1"/>
</dbReference>
<dbReference type="GO" id="GO:0004658">
    <property type="term" value="F:propionyl-CoA carboxylase activity"/>
    <property type="evidence" value="ECO:0007669"/>
    <property type="project" value="TreeGrafter"/>
</dbReference>
<feature type="domain" description="Acetyl-coenzyme A carboxylase carboxyl transferase subunit beta" evidence="1">
    <location>
        <begin position="6"/>
        <end position="77"/>
    </location>
</feature>